<protein>
    <submittedName>
        <fullName evidence="1">Uncharacterized protein</fullName>
    </submittedName>
</protein>
<keyword evidence="2" id="KW-1185">Reference proteome</keyword>
<evidence type="ECO:0000313" key="2">
    <source>
        <dbReference type="Proteomes" id="UP000289886"/>
    </source>
</evidence>
<sequence length="149" mass="15649">MARGQCTQTLSLALEVVGPHLSTSDSYEGLWRSGGLRRGGPGRFVNVQLQWPPNGGAALGRTVVQLECTLWTPAQLTIKPSGPGTAEGVSVALPPVCPNGQLSGEGSVKPSAAMVEAPPSEKMSEDWSRTVSSSCDSRVPFVEMTGWLL</sequence>
<evidence type="ECO:0000313" key="1">
    <source>
        <dbReference type="EMBL" id="RXM35414.1"/>
    </source>
</evidence>
<name>A0A444UJU6_ACIRT</name>
<accession>A0A444UJU6</accession>
<organism evidence="1 2">
    <name type="scientific">Acipenser ruthenus</name>
    <name type="common">Sterlet sturgeon</name>
    <dbReference type="NCBI Taxonomy" id="7906"/>
    <lineage>
        <taxon>Eukaryota</taxon>
        <taxon>Metazoa</taxon>
        <taxon>Chordata</taxon>
        <taxon>Craniata</taxon>
        <taxon>Vertebrata</taxon>
        <taxon>Euteleostomi</taxon>
        <taxon>Actinopterygii</taxon>
        <taxon>Chondrostei</taxon>
        <taxon>Acipenseriformes</taxon>
        <taxon>Acipenseridae</taxon>
        <taxon>Acipenser</taxon>
    </lineage>
</organism>
<dbReference type="Proteomes" id="UP000289886">
    <property type="component" value="Unassembled WGS sequence"/>
</dbReference>
<dbReference type="EMBL" id="SCEB01214425">
    <property type="protein sequence ID" value="RXM35414.1"/>
    <property type="molecule type" value="Genomic_DNA"/>
</dbReference>
<proteinExistence type="predicted"/>
<gene>
    <name evidence="1" type="ORF">EOD39_4112</name>
</gene>
<comment type="caution">
    <text evidence="1">The sequence shown here is derived from an EMBL/GenBank/DDBJ whole genome shotgun (WGS) entry which is preliminary data.</text>
</comment>
<reference evidence="1 2" key="1">
    <citation type="submission" date="2019-01" db="EMBL/GenBank/DDBJ databases">
        <title>Draft Genome and Complete Hox-Cluster Characterization of the Sterlet Sturgeon (Acipenser ruthenus).</title>
        <authorList>
            <person name="Wei Q."/>
        </authorList>
    </citation>
    <scope>NUCLEOTIDE SEQUENCE [LARGE SCALE GENOMIC DNA]</scope>
    <source>
        <strain evidence="1">WHYD16114868_AA</strain>
        <tissue evidence="1">Blood</tissue>
    </source>
</reference>
<dbReference type="AlphaFoldDB" id="A0A444UJU6"/>